<feature type="compositionally biased region" description="Polar residues" evidence="6">
    <location>
        <begin position="190"/>
        <end position="203"/>
    </location>
</feature>
<dbReference type="PANTHER" id="PTHR10736">
    <property type="entry name" value="BESTROPHIN"/>
    <property type="match status" value="1"/>
</dbReference>
<reference evidence="8 9" key="1">
    <citation type="journal article" date="2017" name="Curr. Biol.">
        <title>Genome architecture and evolution of a unichromosomal asexual nematode.</title>
        <authorList>
            <person name="Fradin H."/>
            <person name="Zegar C."/>
            <person name="Gutwein M."/>
            <person name="Lucas J."/>
            <person name="Kovtun M."/>
            <person name="Corcoran D."/>
            <person name="Baugh L.R."/>
            <person name="Kiontke K."/>
            <person name="Gunsalus K."/>
            <person name="Fitch D.H."/>
            <person name="Piano F."/>
        </authorList>
    </citation>
    <scope>NUCLEOTIDE SEQUENCE [LARGE SCALE GENOMIC DNA]</scope>
    <source>
        <strain evidence="8">PF1309</strain>
    </source>
</reference>
<gene>
    <name evidence="8" type="ORF">WR25_22441</name>
</gene>
<accession>A0A2A2LUW8</accession>
<feature type="compositionally biased region" description="Pro residues" evidence="6">
    <location>
        <begin position="89"/>
        <end position="100"/>
    </location>
</feature>
<feature type="compositionally biased region" description="Basic residues" evidence="6">
    <location>
        <begin position="300"/>
        <end position="314"/>
    </location>
</feature>
<dbReference type="OrthoDB" id="201595at2759"/>
<name>A0A2A2LUW8_9BILA</name>
<proteinExistence type="inferred from homology"/>
<sequence length="1089" mass="122011">MTVMDMLYFRFKFYGDDYPIAYTQMAFYRPLAFMLNPVFVIAALLITLPESRMCLPKLCDQNDEAFREVGLSSKAQVVNASVKSSTLPPSNPEKCSPPPSKSENALNSRSSPRLPPIHAAKVSPLTSSVVATPRAPPRRDEENDAPRQPHLRQFNMNLDETETIIANAPAMPTTMSPQSSPPRISPPTVVVNSGVNSAPNTTRVADEGENREGKPTPARFHIRLEPISRPATRQKRDVEPVRNGAFQVKAGNLGSLNPMLYPGATPSDTNKTVIRGELHRLDPMIYPGAAKEIPILETKHHKKGRRRHGWRPRNKNTDATAQESAEPRLESASVTTLPSDFPDLRGLIGKSILLTPGSAAVFALGSGDSACSEALMPVLQPICHAEFLSSFKKEFVELYVADYEHVQWLRPSSIYHAYWAPANTAPIFTAVWIRSRKGEPAFVTRSVPLALSPIKKASLTSMNTTTASSGSLNKHIKRDMVAFDFGLTKASPVDSIESLFRVSYDKYQDTSICPHSPDEKDSCQSSSSLATMCFMEEDETTMQQEWTAKDVIFVTDAEECKRVDSMLNLQTTISICDESLFSYTDCDAPLTGLWHRLTFSGYNAVRGFFAYLLAICRWDPDLEEFIDSNKTISDDVYRLAYELDSGLKQIPLIFMLGFFVSTIIGRWSKLFDNIGWIENLALCLNAMLKGDDEERRLMRRSIIRYVVVSQILTLRDISLRVRRRFPNMDTIVKAGFLNDTELSMLDEIDTPYNRYWAPINWAISIISRAEEKKYIGAANSYNAVIQEIAKFRHCLKIAYNFDLSPVPLIFPQVVFLAVRTYYGICLFTRQFITPPRETKEYATYIDYYVPVMTMLEFIFMIGWVKVGEVLLNPLGEDDDDIEGNFIIDRNIAIGMLIVDNYGMTPGLTRDRFAYGGFTPMYTKEAKEKIGALVGSVAMVALADSNDDVPMVKINPRKSIGYLPASERPKRRVVDNRSVSFTPHNAFTGSLPIKLNRPRNLTAKSSNYDNLGFDDSVKGDRLQRSSRLSEVPEETFDYSHSTVSASSISNLTDDSFSSRNSSETSNQMPVQIDISEDNPRVSAGSTFNKF</sequence>
<feature type="region of interest" description="Disordered" evidence="6">
    <location>
        <begin position="300"/>
        <end position="332"/>
    </location>
</feature>
<dbReference type="GO" id="GO:0016020">
    <property type="term" value="C:membrane"/>
    <property type="evidence" value="ECO:0007669"/>
    <property type="project" value="UniProtKB-SubCell"/>
</dbReference>
<evidence type="ECO:0000313" key="9">
    <source>
        <dbReference type="Proteomes" id="UP000218231"/>
    </source>
</evidence>
<keyword evidence="2 7" id="KW-0812">Transmembrane</keyword>
<keyword evidence="9" id="KW-1185">Reference proteome</keyword>
<evidence type="ECO:0000256" key="3">
    <source>
        <dbReference type="ARBA" id="ARBA00022989"/>
    </source>
</evidence>
<organism evidence="8 9">
    <name type="scientific">Diploscapter pachys</name>
    <dbReference type="NCBI Taxonomy" id="2018661"/>
    <lineage>
        <taxon>Eukaryota</taxon>
        <taxon>Metazoa</taxon>
        <taxon>Ecdysozoa</taxon>
        <taxon>Nematoda</taxon>
        <taxon>Chromadorea</taxon>
        <taxon>Rhabditida</taxon>
        <taxon>Rhabditina</taxon>
        <taxon>Rhabditomorpha</taxon>
        <taxon>Rhabditoidea</taxon>
        <taxon>Rhabditidae</taxon>
        <taxon>Diploscapter</taxon>
    </lineage>
</organism>
<comment type="caution">
    <text evidence="8">The sequence shown here is derived from an EMBL/GenBank/DDBJ whole genome shotgun (WGS) entry which is preliminary data.</text>
</comment>
<dbReference type="InterPro" id="IPR000615">
    <property type="entry name" value="Bestrophin"/>
</dbReference>
<evidence type="ECO:0000256" key="7">
    <source>
        <dbReference type="SAM" id="Phobius"/>
    </source>
</evidence>
<evidence type="ECO:0000256" key="1">
    <source>
        <dbReference type="ARBA" id="ARBA00004141"/>
    </source>
</evidence>
<feature type="region of interest" description="Disordered" evidence="6">
    <location>
        <begin position="80"/>
        <end position="153"/>
    </location>
</feature>
<evidence type="ECO:0000256" key="2">
    <source>
        <dbReference type="ARBA" id="ARBA00022692"/>
    </source>
</evidence>
<feature type="compositionally biased region" description="Basic and acidic residues" evidence="6">
    <location>
        <begin position="204"/>
        <end position="214"/>
    </location>
</feature>
<dbReference type="EMBL" id="LIAE01006431">
    <property type="protein sequence ID" value="PAV89787.1"/>
    <property type="molecule type" value="Genomic_DNA"/>
</dbReference>
<dbReference type="Proteomes" id="UP000218231">
    <property type="component" value="Unassembled WGS sequence"/>
</dbReference>
<dbReference type="GO" id="GO:0005254">
    <property type="term" value="F:chloride channel activity"/>
    <property type="evidence" value="ECO:0007669"/>
    <property type="project" value="InterPro"/>
</dbReference>
<evidence type="ECO:0000256" key="6">
    <source>
        <dbReference type="SAM" id="MobiDB-lite"/>
    </source>
</evidence>
<feature type="region of interest" description="Disordered" evidence="6">
    <location>
        <begin position="1048"/>
        <end position="1089"/>
    </location>
</feature>
<dbReference type="InterPro" id="IPR021134">
    <property type="entry name" value="Bestrophin-like"/>
</dbReference>
<feature type="compositionally biased region" description="Low complexity" evidence="6">
    <location>
        <begin position="1054"/>
        <end position="1064"/>
    </location>
</feature>
<protein>
    <recommendedName>
        <fullName evidence="10">Bestrophin homolog</fullName>
    </recommendedName>
</protein>
<keyword evidence="4 7" id="KW-0472">Membrane</keyword>
<feature type="transmembrane region" description="Helical" evidence="7">
    <location>
        <begin position="27"/>
        <end position="48"/>
    </location>
</feature>
<feature type="compositionally biased region" description="Basic and acidic residues" evidence="6">
    <location>
        <begin position="137"/>
        <end position="147"/>
    </location>
</feature>
<dbReference type="Pfam" id="PF01062">
    <property type="entry name" value="Bestrophin"/>
    <property type="match status" value="1"/>
</dbReference>
<evidence type="ECO:0000313" key="8">
    <source>
        <dbReference type="EMBL" id="PAV89787.1"/>
    </source>
</evidence>
<comment type="subcellular location">
    <subcellularLocation>
        <location evidence="1">Membrane</location>
        <topology evidence="1">Multi-pass membrane protein</topology>
    </subcellularLocation>
</comment>
<comment type="similarity">
    <text evidence="5">Belongs to the anion channel-forming bestrophin (TC 1.A.46) family. Calcium-sensitive chloride channel subfamily.</text>
</comment>
<evidence type="ECO:0000256" key="4">
    <source>
        <dbReference type="ARBA" id="ARBA00023136"/>
    </source>
</evidence>
<evidence type="ECO:0000256" key="5">
    <source>
        <dbReference type="ARBA" id="ARBA00034769"/>
    </source>
</evidence>
<feature type="region of interest" description="Disordered" evidence="6">
    <location>
        <begin position="190"/>
        <end position="216"/>
    </location>
</feature>
<dbReference type="AlphaFoldDB" id="A0A2A2LUW8"/>
<keyword evidence="3 7" id="KW-1133">Transmembrane helix</keyword>
<evidence type="ECO:0008006" key="10">
    <source>
        <dbReference type="Google" id="ProtNLM"/>
    </source>
</evidence>
<dbReference type="PANTHER" id="PTHR10736:SF19">
    <property type="entry name" value="BESTROPHIN HOMOLOG"/>
    <property type="match status" value="1"/>
</dbReference>